<keyword evidence="2" id="KW-1185">Reference proteome</keyword>
<dbReference type="EMBL" id="JACHMI010000001">
    <property type="protein sequence ID" value="MBB6556167.1"/>
    <property type="molecule type" value="Genomic_DNA"/>
</dbReference>
<gene>
    <name evidence="1" type="ORF">HD593_010962</name>
</gene>
<name>A0A7X0P6H2_9ACTN</name>
<dbReference type="RefSeq" id="WP_185110649.1">
    <property type="nucleotide sequence ID" value="NZ_JACHMI010000001.1"/>
</dbReference>
<reference evidence="1 2" key="1">
    <citation type="submission" date="2020-08" db="EMBL/GenBank/DDBJ databases">
        <title>Sequencing the genomes of 1000 actinobacteria strains.</title>
        <authorList>
            <person name="Klenk H.-P."/>
        </authorList>
    </citation>
    <scope>NUCLEOTIDE SEQUENCE [LARGE SCALE GENOMIC DNA]</scope>
    <source>
        <strain evidence="1 2">DSM 43768</strain>
    </source>
</reference>
<organism evidence="1 2">
    <name type="scientific">Nonomuraea rubra</name>
    <dbReference type="NCBI Taxonomy" id="46180"/>
    <lineage>
        <taxon>Bacteria</taxon>
        <taxon>Bacillati</taxon>
        <taxon>Actinomycetota</taxon>
        <taxon>Actinomycetes</taxon>
        <taxon>Streptosporangiales</taxon>
        <taxon>Streptosporangiaceae</taxon>
        <taxon>Nonomuraea</taxon>
    </lineage>
</organism>
<comment type="caution">
    <text evidence="1">The sequence shown here is derived from an EMBL/GenBank/DDBJ whole genome shotgun (WGS) entry which is preliminary data.</text>
</comment>
<dbReference type="AlphaFoldDB" id="A0A7X0P6H2"/>
<evidence type="ECO:0000313" key="2">
    <source>
        <dbReference type="Proteomes" id="UP000565579"/>
    </source>
</evidence>
<accession>A0A7X0P6H2</accession>
<sequence length="153" mass="15618">MAISGSGIFVNNIIAALGTTNLDIDLESETEIKVALFQNSITPDYNASTANAAYGAGAYASGEVSGTGYTAGGLVLTTTTLTGSSGVMTFDSADPSWASSTITNARGALIYNNVLNPKSGVLLVDLVSDYSTSNGTFLITVSASGWFQVDLVP</sequence>
<evidence type="ECO:0000313" key="1">
    <source>
        <dbReference type="EMBL" id="MBB6556167.1"/>
    </source>
</evidence>
<dbReference type="Proteomes" id="UP000565579">
    <property type="component" value="Unassembled WGS sequence"/>
</dbReference>
<proteinExistence type="predicted"/>
<protein>
    <submittedName>
        <fullName evidence="1">Uncharacterized protein</fullName>
    </submittedName>
</protein>